<dbReference type="EMBL" id="CSAE01000203">
    <property type="protein sequence ID" value="COV79125.1"/>
    <property type="molecule type" value="Genomic_DNA"/>
</dbReference>
<feature type="region of interest" description="Disordered" evidence="1">
    <location>
        <begin position="1"/>
        <end position="62"/>
    </location>
</feature>
<evidence type="ECO:0000313" key="7">
    <source>
        <dbReference type="Proteomes" id="UP000044938"/>
    </source>
</evidence>
<dbReference type="EMBL" id="CSAJ01000203">
    <property type="protein sequence ID" value="COW15158.1"/>
    <property type="molecule type" value="Genomic_DNA"/>
</dbReference>
<sequence>MRLPCGLDSNRMLRRRGQRAIVASSQAPSRRRSSGSNWSNGSSARATMRLGRTSGSVRLGPP</sequence>
<proteinExistence type="predicted"/>
<dbReference type="AlphaFoldDB" id="A0A0U0RL05"/>
<evidence type="ECO:0000313" key="4">
    <source>
        <dbReference type="EMBL" id="COV79125.1"/>
    </source>
</evidence>
<evidence type="ECO:0000313" key="8">
    <source>
        <dbReference type="Proteomes" id="UP000046680"/>
    </source>
</evidence>
<evidence type="ECO:0000313" key="9">
    <source>
        <dbReference type="Proteomes" id="UP000048289"/>
    </source>
</evidence>
<reference evidence="4" key="2">
    <citation type="submission" date="2015-03" db="EMBL/GenBank/DDBJ databases">
        <authorList>
            <person name="Murphy D."/>
        </authorList>
    </citation>
    <scope>NUCLEOTIDE SEQUENCE [LARGE SCALE GENOMIC DNA]</scope>
    <source>
        <strain evidence="4">K00500041</strain>
    </source>
</reference>
<feature type="compositionally biased region" description="Low complexity" evidence="1">
    <location>
        <begin position="24"/>
        <end position="46"/>
    </location>
</feature>
<evidence type="ECO:0000313" key="2">
    <source>
        <dbReference type="EMBL" id="CFE48583.1"/>
    </source>
</evidence>
<reference evidence="6 7" key="1">
    <citation type="submission" date="2015-03" db="EMBL/GenBank/DDBJ databases">
        <authorList>
            <consortium name="Pathogen Informatics"/>
        </authorList>
    </citation>
    <scope>NUCLEOTIDE SEQUENCE [LARGE SCALE GENOMIC DNA]</scope>
    <source>
        <strain evidence="3 8">C09601061</strain>
        <strain evidence="2 9">G09901357</strain>
        <strain evidence="6">K00500041</strain>
        <strain evidence="5 7">M09401471</strain>
    </source>
</reference>
<protein>
    <submittedName>
        <fullName evidence="4">Uncharacterized protein</fullName>
    </submittedName>
</protein>
<name>A0A0U0RL05_MYCTX</name>
<accession>A0A0U0RL05</accession>
<evidence type="ECO:0000313" key="6">
    <source>
        <dbReference type="Proteomes" id="UP000038802"/>
    </source>
</evidence>
<dbReference type="EMBL" id="CFOE01001151">
    <property type="protein sequence ID" value="CFE48583.1"/>
    <property type="molecule type" value="Genomic_DNA"/>
</dbReference>
<dbReference type="Proteomes" id="UP000044938">
    <property type="component" value="Unassembled WGS sequence"/>
</dbReference>
<organism evidence="4 6">
    <name type="scientific">Mycobacterium tuberculosis</name>
    <dbReference type="NCBI Taxonomy" id="1773"/>
    <lineage>
        <taxon>Bacteria</taxon>
        <taxon>Bacillati</taxon>
        <taxon>Actinomycetota</taxon>
        <taxon>Actinomycetes</taxon>
        <taxon>Mycobacteriales</taxon>
        <taxon>Mycobacteriaceae</taxon>
        <taxon>Mycobacterium</taxon>
        <taxon>Mycobacterium tuberculosis complex</taxon>
    </lineage>
</organism>
<dbReference type="Proteomes" id="UP000038802">
    <property type="component" value="Unassembled WGS sequence"/>
</dbReference>
<dbReference type="Proteomes" id="UP000046680">
    <property type="component" value="Unassembled WGS sequence"/>
</dbReference>
<evidence type="ECO:0000313" key="3">
    <source>
        <dbReference type="EMBL" id="CFS00624.1"/>
    </source>
</evidence>
<dbReference type="EMBL" id="CGCX01001739">
    <property type="protein sequence ID" value="CFS00624.1"/>
    <property type="molecule type" value="Genomic_DNA"/>
</dbReference>
<gene>
    <name evidence="3" type="ORF">ERS007657_03531</name>
    <name evidence="2" type="ORF">ERS007681_04531</name>
    <name evidence="4" type="ORF">ERS007703_02062</name>
    <name evidence="5" type="ORF">ERS007720_01844</name>
</gene>
<evidence type="ECO:0000256" key="1">
    <source>
        <dbReference type="SAM" id="MobiDB-lite"/>
    </source>
</evidence>
<dbReference type="Proteomes" id="UP000048289">
    <property type="component" value="Unassembled WGS sequence"/>
</dbReference>
<evidence type="ECO:0000313" key="5">
    <source>
        <dbReference type="EMBL" id="COW15158.1"/>
    </source>
</evidence>